<evidence type="ECO:0000256" key="1">
    <source>
        <dbReference type="SAM" id="MobiDB-lite"/>
    </source>
</evidence>
<evidence type="ECO:0000256" key="2">
    <source>
        <dbReference type="SAM" id="Phobius"/>
    </source>
</evidence>
<gene>
    <name evidence="3" type="ORF">pdam_00013072</name>
</gene>
<dbReference type="AlphaFoldDB" id="A0A3M6TJI4"/>
<comment type="caution">
    <text evidence="3">The sequence shown here is derived from an EMBL/GenBank/DDBJ whole genome shotgun (WGS) entry which is preliminary data.</text>
</comment>
<protein>
    <submittedName>
        <fullName evidence="3">Uncharacterized protein</fullName>
    </submittedName>
</protein>
<sequence length="1019" mass="106391">MKLSHFVYKRRIFKSYKTSTMLASIFLYLGTGAFISRASDTANVWQKSRILLIADLGSSMIDAEKLQTSFLGADQANLGNEFVILQRARDGGFESHGSFQTLASVQDRKYISIRKENFLPWLLEKKPNFLICVAVTTEVPQILTVAQNRGLLPLETKLIIRMVKESGKAADEKNVISMKTPRPKDLNFTGNNGNRLESREITFSSGRKIENIILEAFREEYNRVHSRQRRALKGNSASLNSRKSSAVVISAVSSSSSQVVTPASPSASPAVSSAPSSLSHAVSMAPSSPAVATVSSSSSPAVNVMPSSSTSAVTPVHSSPSSVINMASSSSSPAVFPASLSSSPVVSEVPSSSSSVVSAVPSSSSLVVSAVPSSLSPVVSAVPSSSIPLVSATPSSSSGMVIPASSSSSFSVIPAPSSSSPIDSVASSSFRSIVSPVPSSSRLAVSTAPSSSSPVVGAASSRSRSLALSASSSSSRAFSAASSSPVVIPSSSRFFTQVQSSSSTVVPSRSRSTVTAALSSTSPVVSAALSSSRRTAIASLSSTSSVVSAALSSSRSTATTLLSNTSPIVSTALSSSSSVVSAALSSTSPFVSDALSSSNPVVSGVPSVSVSATPTASLTSGAAGSSTTSSSSLKVTPTSSRSMLAGSPTVSASISAIGPVNTMTNSLVSSTTSNTVALKSIVISSATTARKPTPSSSQVVTEQPLVYENETVVVVFDGDCNYVKSNKDRENDFREVVQMEVSSKLRIPRSAIVMGNVACGSIRVPMTIHQSGGLKNVVQVLKKIVDSGNFSVTLGEKKFRASKLEVVRPTSPVTQAPTTEAKSNKIAFYLYIGFGTLMAVVFFVGICVLIFRCRKDRREGSFFLTNDTHYELRRFHGIPRASSYSRVNYYGEPVEVDATAADPNADDEFKVGAYSFNRSPARGRGKLTGTTNGDAHQQDKFNVGALGMPEWNLPRLSDNQMTVAESKEDVPRSAGSVGSRQLLIDSQESSLADSAQAYDNPVLTFGDGPQELSKEENQS</sequence>
<name>A0A3M6TJI4_POCDA</name>
<feature type="region of interest" description="Disordered" evidence="1">
    <location>
        <begin position="614"/>
        <end position="646"/>
    </location>
</feature>
<dbReference type="EMBL" id="RCHS01003480">
    <property type="protein sequence ID" value="RMX41545.1"/>
    <property type="molecule type" value="Genomic_DNA"/>
</dbReference>
<evidence type="ECO:0000313" key="3">
    <source>
        <dbReference type="EMBL" id="RMX41545.1"/>
    </source>
</evidence>
<dbReference type="Proteomes" id="UP000275408">
    <property type="component" value="Unassembled WGS sequence"/>
</dbReference>
<proteinExistence type="predicted"/>
<evidence type="ECO:0000313" key="4">
    <source>
        <dbReference type="Proteomes" id="UP000275408"/>
    </source>
</evidence>
<dbReference type="STRING" id="46731.A0A3M6TJI4"/>
<feature type="region of interest" description="Disordered" evidence="1">
    <location>
        <begin position="964"/>
        <end position="1019"/>
    </location>
</feature>
<feature type="transmembrane region" description="Helical" evidence="2">
    <location>
        <begin position="828"/>
        <end position="851"/>
    </location>
</feature>
<keyword evidence="2" id="KW-1133">Transmembrane helix</keyword>
<accession>A0A3M6TJI4</accession>
<feature type="compositionally biased region" description="Polar residues" evidence="1">
    <location>
        <begin position="976"/>
        <end position="993"/>
    </location>
</feature>
<feature type="region of interest" description="Disordered" evidence="1">
    <location>
        <begin position="290"/>
        <end position="324"/>
    </location>
</feature>
<organism evidence="3 4">
    <name type="scientific">Pocillopora damicornis</name>
    <name type="common">Cauliflower coral</name>
    <name type="synonym">Millepora damicornis</name>
    <dbReference type="NCBI Taxonomy" id="46731"/>
    <lineage>
        <taxon>Eukaryota</taxon>
        <taxon>Metazoa</taxon>
        <taxon>Cnidaria</taxon>
        <taxon>Anthozoa</taxon>
        <taxon>Hexacorallia</taxon>
        <taxon>Scleractinia</taxon>
        <taxon>Astrocoeniina</taxon>
        <taxon>Pocilloporidae</taxon>
        <taxon>Pocillopora</taxon>
    </lineage>
</organism>
<keyword evidence="2" id="KW-0472">Membrane</keyword>
<feature type="compositionally biased region" description="Low complexity" evidence="1">
    <location>
        <begin position="290"/>
        <end position="309"/>
    </location>
</feature>
<reference evidence="3 4" key="1">
    <citation type="journal article" date="2018" name="Sci. Rep.">
        <title>Comparative analysis of the Pocillopora damicornis genome highlights role of immune system in coral evolution.</title>
        <authorList>
            <person name="Cunning R."/>
            <person name="Bay R.A."/>
            <person name="Gillette P."/>
            <person name="Baker A.C."/>
            <person name="Traylor-Knowles N."/>
        </authorList>
    </citation>
    <scope>NUCLEOTIDE SEQUENCE [LARGE SCALE GENOMIC DNA]</scope>
    <source>
        <strain evidence="3">RSMAS</strain>
        <tissue evidence="3">Whole animal</tissue>
    </source>
</reference>
<dbReference type="OrthoDB" id="5990549at2759"/>
<keyword evidence="2" id="KW-0812">Transmembrane</keyword>
<feature type="compositionally biased region" description="Low complexity" evidence="1">
    <location>
        <begin position="614"/>
        <end position="642"/>
    </location>
</feature>
<keyword evidence="4" id="KW-1185">Reference proteome</keyword>